<sequence length="468" mass="54613">MSKLSIDCLNEIFEYLEKETLHSCLLVNRLWCESSVRFFWRDGWNYNTLNYCTLISCLPEESKEILNKNEIIIPTPTSKPPIFNYATFCKVLSINQAHHMIKNLIKNSNQQNIFTRDLNNNTNIVMQEICKLFMRQITSLKKLIFWKSPSVNFNFYPGSKNCLKYLTELHCNSNIPTKFFYQLSQVCQNILSLDITIGQVISDGLKDFISVQKNLKYLDIHYGRGKDLRDIIPTYVTFSQLQILKIQYSCSKYDSLIKFLEMNGKSLKEFYIGDYAGDSDNSLNLAIANFCPNIRKLSTGFKNNELKTLKLVFNCCQFLESINIWCGGEFFSEKEALEAILYYSNKNTCELVLYHLYNTRSKLLPEELESILSIWKNRVPIKPLSLMIVKYDANSLDTNDINMKIIRKYIKLGVIKKFKVTGFDNGEKTAHYRRTSDDEGEDEEEDEEEDQDDGDEPLDTFYSDEDWE</sequence>
<dbReference type="Gene3D" id="3.80.10.10">
    <property type="entry name" value="Ribonuclease Inhibitor"/>
    <property type="match status" value="1"/>
</dbReference>
<evidence type="ECO:0000313" key="2">
    <source>
        <dbReference type="EMBL" id="ERZ96642.1"/>
    </source>
</evidence>
<evidence type="ECO:0000256" key="1">
    <source>
        <dbReference type="SAM" id="MobiDB-lite"/>
    </source>
</evidence>
<dbReference type="VEuPathDB" id="FungiDB:RhiirFUN_005627"/>
<organism evidence="2">
    <name type="scientific">Rhizophagus irregularis (strain DAOM 181602 / DAOM 197198 / MUCL 43194)</name>
    <name type="common">Arbuscular mycorrhizal fungus</name>
    <name type="synonym">Glomus intraradices</name>
    <dbReference type="NCBI Taxonomy" id="747089"/>
    <lineage>
        <taxon>Eukaryota</taxon>
        <taxon>Fungi</taxon>
        <taxon>Fungi incertae sedis</taxon>
        <taxon>Mucoromycota</taxon>
        <taxon>Glomeromycotina</taxon>
        <taxon>Glomeromycetes</taxon>
        <taxon>Glomerales</taxon>
        <taxon>Glomeraceae</taxon>
        <taxon>Rhizophagus</taxon>
    </lineage>
</organism>
<feature type="compositionally biased region" description="Acidic residues" evidence="1">
    <location>
        <begin position="438"/>
        <end position="468"/>
    </location>
</feature>
<dbReference type="EMBL" id="KI300266">
    <property type="protein sequence ID" value="ERZ96642.1"/>
    <property type="molecule type" value="Genomic_DNA"/>
</dbReference>
<dbReference type="InterPro" id="IPR036047">
    <property type="entry name" value="F-box-like_dom_sf"/>
</dbReference>
<feature type="region of interest" description="Disordered" evidence="1">
    <location>
        <begin position="429"/>
        <end position="468"/>
    </location>
</feature>
<dbReference type="HOGENOM" id="CLU_028913_0_1_1"/>
<dbReference type="InterPro" id="IPR032675">
    <property type="entry name" value="LRR_dom_sf"/>
</dbReference>
<dbReference type="AlphaFoldDB" id="U9SRI5"/>
<name>U9SRI5_RHIID</name>
<gene>
    <name evidence="2" type="ORF">GLOINDRAFT_12398</name>
</gene>
<reference evidence="2" key="1">
    <citation type="submission" date="2013-07" db="EMBL/GenBank/DDBJ databases">
        <title>The genome of an arbuscular mycorrhizal fungus provides insights into the evolution of the oldest plant symbiosis.</title>
        <authorList>
            <consortium name="DOE Joint Genome Institute"/>
            <person name="Tisserant E."/>
            <person name="Malbreil M."/>
            <person name="Kuo A."/>
            <person name="Kohler A."/>
            <person name="Symeonidi A."/>
            <person name="Balestrini R."/>
            <person name="Charron P."/>
            <person name="Duensing N."/>
            <person name="Frei-dit-Frey N."/>
            <person name="Gianinazzi-Pearson V."/>
            <person name="Gilbert B."/>
            <person name="Handa Y."/>
            <person name="Hijri M."/>
            <person name="Kaul R."/>
            <person name="Kawaguchi M."/>
            <person name="Krajinski F."/>
            <person name="Lammers P."/>
            <person name="Lapierre D."/>
            <person name="Masclaux F.G."/>
            <person name="Murat C."/>
            <person name="Morin E."/>
            <person name="Ndikumana S."/>
            <person name="Pagni M."/>
            <person name="Petitpierre D."/>
            <person name="Requena N."/>
            <person name="Rosikiewicz P."/>
            <person name="Riley R."/>
            <person name="Saito K."/>
            <person name="San Clemente H."/>
            <person name="Shapiro H."/>
            <person name="van Tuinen D."/>
            <person name="Becard G."/>
            <person name="Bonfante P."/>
            <person name="Paszkowski U."/>
            <person name="Shachar-Hill Y."/>
            <person name="Young J.P."/>
            <person name="Sanders I.R."/>
            <person name="Henrissat B."/>
            <person name="Rensing S.A."/>
            <person name="Grigoriev I.V."/>
            <person name="Corradi N."/>
            <person name="Roux C."/>
            <person name="Martin F."/>
        </authorList>
    </citation>
    <scope>NUCLEOTIDE SEQUENCE</scope>
    <source>
        <strain evidence="2">DAOM 197198</strain>
    </source>
</reference>
<accession>U9SRI5</accession>
<dbReference type="CDD" id="cd09917">
    <property type="entry name" value="F-box_SF"/>
    <property type="match status" value="1"/>
</dbReference>
<evidence type="ECO:0008006" key="3">
    <source>
        <dbReference type="Google" id="ProtNLM"/>
    </source>
</evidence>
<protein>
    <recommendedName>
        <fullName evidence="3">F-box domain-containing protein</fullName>
    </recommendedName>
</protein>
<proteinExistence type="predicted"/>
<dbReference type="SUPFAM" id="SSF81383">
    <property type="entry name" value="F-box domain"/>
    <property type="match status" value="1"/>
</dbReference>
<dbReference type="SUPFAM" id="SSF52047">
    <property type="entry name" value="RNI-like"/>
    <property type="match status" value="1"/>
</dbReference>